<comment type="similarity">
    <text evidence="1 2">Belongs to the phD/YefM antitoxin family.</text>
</comment>
<dbReference type="OrthoDB" id="7473440at2"/>
<feature type="compositionally biased region" description="Basic and acidic residues" evidence="3">
    <location>
        <begin position="111"/>
        <end position="120"/>
    </location>
</feature>
<accession>A0A3S0A3P1</accession>
<dbReference type="EMBL" id="RWKW01000003">
    <property type="protein sequence ID" value="RST88175.1"/>
    <property type="molecule type" value="Genomic_DNA"/>
</dbReference>
<dbReference type="Gene3D" id="3.40.1620.10">
    <property type="entry name" value="YefM-like domain"/>
    <property type="match status" value="1"/>
</dbReference>
<evidence type="ECO:0000313" key="4">
    <source>
        <dbReference type="EMBL" id="RST88175.1"/>
    </source>
</evidence>
<reference evidence="4 5" key="1">
    <citation type="submission" date="2018-12" db="EMBL/GenBank/DDBJ databases">
        <title>Mesorhizobium carbonis sp. nov., isolated from coal mine water.</title>
        <authorList>
            <person name="Xin W."/>
            <person name="Xu Z."/>
            <person name="Xiang F."/>
            <person name="Zhang J."/>
            <person name="Xi L."/>
            <person name="Liu J."/>
        </authorList>
    </citation>
    <scope>NUCLEOTIDE SEQUENCE [LARGE SCALE GENOMIC DNA]</scope>
    <source>
        <strain evidence="4 5">B2.3</strain>
    </source>
</reference>
<comment type="caution">
    <text evidence="4">The sequence shown here is derived from an EMBL/GenBank/DDBJ whole genome shotgun (WGS) entry which is preliminary data.</text>
</comment>
<protein>
    <recommendedName>
        <fullName evidence="2">Antitoxin</fullName>
    </recommendedName>
</protein>
<feature type="compositionally biased region" description="Low complexity" evidence="3">
    <location>
        <begin position="94"/>
        <end position="110"/>
    </location>
</feature>
<evidence type="ECO:0000256" key="2">
    <source>
        <dbReference type="RuleBase" id="RU362080"/>
    </source>
</evidence>
<evidence type="ECO:0000256" key="3">
    <source>
        <dbReference type="SAM" id="MobiDB-lite"/>
    </source>
</evidence>
<comment type="function">
    <text evidence="2">Antitoxin component of a type II toxin-antitoxin (TA) system.</text>
</comment>
<gene>
    <name evidence="4" type="ORF">EJC49_01630</name>
</gene>
<dbReference type="InterPro" id="IPR051416">
    <property type="entry name" value="phD-YefM_TA_antitoxins"/>
</dbReference>
<feature type="region of interest" description="Disordered" evidence="3">
    <location>
        <begin position="1"/>
        <end position="47"/>
    </location>
</feature>
<proteinExistence type="inferred from homology"/>
<sequence>MWRIGQARPTTWAPPKQRSGGPREPGLDHGRARSSDGTAFDRPLRLPYPATMREVRSSELQSQLVDLLDDVEAGETIVITRDGRPVARLVPEASAWSVSSSPSDSPSASESDTKPRSTETIERLRKLRESLPKAGISIDEAIAMRHEGHRY</sequence>
<organism evidence="4 5">
    <name type="scientific">Aquibium carbonis</name>
    <dbReference type="NCBI Taxonomy" id="2495581"/>
    <lineage>
        <taxon>Bacteria</taxon>
        <taxon>Pseudomonadati</taxon>
        <taxon>Pseudomonadota</taxon>
        <taxon>Alphaproteobacteria</taxon>
        <taxon>Hyphomicrobiales</taxon>
        <taxon>Phyllobacteriaceae</taxon>
        <taxon>Aquibium</taxon>
    </lineage>
</organism>
<dbReference type="RefSeq" id="WP_126697716.1">
    <property type="nucleotide sequence ID" value="NZ_RWKW01000003.1"/>
</dbReference>
<evidence type="ECO:0000256" key="1">
    <source>
        <dbReference type="ARBA" id="ARBA00009981"/>
    </source>
</evidence>
<name>A0A3S0A3P1_9HYPH</name>
<keyword evidence="5" id="KW-1185">Reference proteome</keyword>
<dbReference type="AlphaFoldDB" id="A0A3S0A3P1"/>
<dbReference type="InterPro" id="IPR036165">
    <property type="entry name" value="YefM-like_sf"/>
</dbReference>
<dbReference type="PANTHER" id="PTHR35377:SF8">
    <property type="entry name" value="ANTITOXIN VAPB22"/>
    <property type="match status" value="1"/>
</dbReference>
<dbReference type="NCBIfam" id="TIGR01552">
    <property type="entry name" value="phd_fam"/>
    <property type="match status" value="1"/>
</dbReference>
<evidence type="ECO:0000313" key="5">
    <source>
        <dbReference type="Proteomes" id="UP000278398"/>
    </source>
</evidence>
<dbReference type="PANTHER" id="PTHR35377">
    <property type="entry name" value="ANTITOXIN VAPB49-RELATED-RELATED"/>
    <property type="match status" value="1"/>
</dbReference>
<dbReference type="SUPFAM" id="SSF143120">
    <property type="entry name" value="YefM-like"/>
    <property type="match status" value="1"/>
</dbReference>
<dbReference type="Proteomes" id="UP000278398">
    <property type="component" value="Unassembled WGS sequence"/>
</dbReference>
<dbReference type="InterPro" id="IPR006442">
    <property type="entry name" value="Antitoxin_Phd/YefM"/>
</dbReference>
<dbReference type="Pfam" id="PF02604">
    <property type="entry name" value="PhdYeFM_antitox"/>
    <property type="match status" value="1"/>
</dbReference>
<feature type="compositionally biased region" description="Basic and acidic residues" evidence="3">
    <location>
        <begin position="25"/>
        <end position="34"/>
    </location>
</feature>
<feature type="region of interest" description="Disordered" evidence="3">
    <location>
        <begin position="94"/>
        <end position="120"/>
    </location>
</feature>